<dbReference type="EMBL" id="JAMYWD010000012">
    <property type="protein sequence ID" value="KAJ4953427.1"/>
    <property type="molecule type" value="Genomic_DNA"/>
</dbReference>
<feature type="region of interest" description="Disordered" evidence="1">
    <location>
        <begin position="86"/>
        <end position="119"/>
    </location>
</feature>
<comment type="caution">
    <text evidence="2">The sequence shown here is derived from an EMBL/GenBank/DDBJ whole genome shotgun (WGS) entry which is preliminary data.</text>
</comment>
<dbReference type="AlphaFoldDB" id="A0A9Q0GWV6"/>
<keyword evidence="3" id="KW-1185">Reference proteome</keyword>
<protein>
    <submittedName>
        <fullName evidence="2">Uncharacterized protein</fullName>
    </submittedName>
</protein>
<organism evidence="2 3">
    <name type="scientific">Protea cynaroides</name>
    <dbReference type="NCBI Taxonomy" id="273540"/>
    <lineage>
        <taxon>Eukaryota</taxon>
        <taxon>Viridiplantae</taxon>
        <taxon>Streptophyta</taxon>
        <taxon>Embryophyta</taxon>
        <taxon>Tracheophyta</taxon>
        <taxon>Spermatophyta</taxon>
        <taxon>Magnoliopsida</taxon>
        <taxon>Proteales</taxon>
        <taxon>Proteaceae</taxon>
        <taxon>Protea</taxon>
    </lineage>
</organism>
<name>A0A9Q0GWV6_9MAGN</name>
<proteinExistence type="predicted"/>
<sequence length="187" mass="21250">MAAFPFVLSVLKPRGTRLSLFCAGKRNPSYLCKPLRRRFLRQLTKTSISASSTSAIYQAHSQQSESKTETFTPTFQQAIQRLQCPRVADPARKRDQKRKKRNGSRELDGEIKRRKEEGSASNQVEKVLGAWGLGWEVWMDGMVWRSHNSPTFSRTEDPPQCCAVIRVDAVVKGFEQNLTQLLNCESC</sequence>
<feature type="compositionally biased region" description="Basic and acidic residues" evidence="1">
    <location>
        <begin position="103"/>
        <end position="118"/>
    </location>
</feature>
<reference evidence="2" key="1">
    <citation type="journal article" date="2023" name="Plant J.">
        <title>The genome of the king protea, Protea cynaroides.</title>
        <authorList>
            <person name="Chang J."/>
            <person name="Duong T.A."/>
            <person name="Schoeman C."/>
            <person name="Ma X."/>
            <person name="Roodt D."/>
            <person name="Barker N."/>
            <person name="Li Z."/>
            <person name="Van de Peer Y."/>
            <person name="Mizrachi E."/>
        </authorList>
    </citation>
    <scope>NUCLEOTIDE SEQUENCE</scope>
    <source>
        <tissue evidence="2">Young leaves</tissue>
    </source>
</reference>
<evidence type="ECO:0000313" key="2">
    <source>
        <dbReference type="EMBL" id="KAJ4953427.1"/>
    </source>
</evidence>
<evidence type="ECO:0000256" key="1">
    <source>
        <dbReference type="SAM" id="MobiDB-lite"/>
    </source>
</evidence>
<accession>A0A9Q0GWV6</accession>
<evidence type="ECO:0000313" key="3">
    <source>
        <dbReference type="Proteomes" id="UP001141806"/>
    </source>
</evidence>
<dbReference type="Proteomes" id="UP001141806">
    <property type="component" value="Unassembled WGS sequence"/>
</dbReference>
<gene>
    <name evidence="2" type="ORF">NE237_030259</name>
</gene>